<keyword evidence="5" id="KW-0418">Kinase</keyword>
<evidence type="ECO:0000256" key="1">
    <source>
        <dbReference type="ARBA" id="ARBA00000085"/>
    </source>
</evidence>
<dbReference type="EC" id="2.7.13.3" evidence="2"/>
<keyword evidence="7" id="KW-0812">Transmembrane</keyword>
<feature type="transmembrane region" description="Helical" evidence="7">
    <location>
        <begin position="214"/>
        <end position="233"/>
    </location>
</feature>
<dbReference type="InterPro" id="IPR050736">
    <property type="entry name" value="Sensor_HK_Regulatory"/>
</dbReference>
<dbReference type="Pfam" id="PF02518">
    <property type="entry name" value="HATPase_c"/>
    <property type="match status" value="1"/>
</dbReference>
<dbReference type="PRINTS" id="PR00344">
    <property type="entry name" value="BCTRLSENSOR"/>
</dbReference>
<accession>A0A370DI29</accession>
<keyword evidence="3" id="KW-0597">Phosphoprotein</keyword>
<dbReference type="PROSITE" id="PS50109">
    <property type="entry name" value="HIS_KIN"/>
    <property type="match status" value="1"/>
</dbReference>
<keyword evidence="7" id="KW-1133">Transmembrane helix</keyword>
<evidence type="ECO:0000256" key="4">
    <source>
        <dbReference type="ARBA" id="ARBA00022679"/>
    </source>
</evidence>
<dbReference type="InterPro" id="IPR036097">
    <property type="entry name" value="HisK_dim/P_sf"/>
</dbReference>
<evidence type="ECO:0000256" key="2">
    <source>
        <dbReference type="ARBA" id="ARBA00012438"/>
    </source>
</evidence>
<feature type="domain" description="Histidine kinase" evidence="8">
    <location>
        <begin position="274"/>
        <end position="491"/>
    </location>
</feature>
<dbReference type="InterPro" id="IPR005467">
    <property type="entry name" value="His_kinase_dom"/>
</dbReference>
<comment type="caution">
    <text evidence="9">The sequence shown here is derived from an EMBL/GenBank/DDBJ whole genome shotgun (WGS) entry which is preliminary data.</text>
</comment>
<dbReference type="Gene3D" id="1.10.287.130">
    <property type="match status" value="1"/>
</dbReference>
<evidence type="ECO:0000259" key="8">
    <source>
        <dbReference type="PROSITE" id="PS50109"/>
    </source>
</evidence>
<dbReference type="Gene3D" id="3.30.565.10">
    <property type="entry name" value="Histidine kinase-like ATPase, C-terminal domain"/>
    <property type="match status" value="1"/>
</dbReference>
<keyword evidence="6" id="KW-0902">Two-component regulatory system</keyword>
<dbReference type="CDD" id="cd00082">
    <property type="entry name" value="HisKA"/>
    <property type="match status" value="1"/>
</dbReference>
<dbReference type="InterPro" id="IPR036890">
    <property type="entry name" value="HATPase_C_sf"/>
</dbReference>
<dbReference type="PANTHER" id="PTHR43711:SF1">
    <property type="entry name" value="HISTIDINE KINASE 1"/>
    <property type="match status" value="1"/>
</dbReference>
<dbReference type="SMART" id="SM00387">
    <property type="entry name" value="HATPase_c"/>
    <property type="match status" value="1"/>
</dbReference>
<proteinExistence type="predicted"/>
<dbReference type="Proteomes" id="UP000254266">
    <property type="component" value="Unassembled WGS sequence"/>
</dbReference>
<dbReference type="SUPFAM" id="SSF55874">
    <property type="entry name" value="ATPase domain of HSP90 chaperone/DNA topoisomerase II/histidine kinase"/>
    <property type="match status" value="1"/>
</dbReference>
<evidence type="ECO:0000313" key="9">
    <source>
        <dbReference type="EMBL" id="RDH84578.1"/>
    </source>
</evidence>
<protein>
    <recommendedName>
        <fullName evidence="2">histidine kinase</fullName>
        <ecNumber evidence="2">2.7.13.3</ecNumber>
    </recommendedName>
</protein>
<feature type="transmembrane region" description="Helical" evidence="7">
    <location>
        <begin position="17"/>
        <end position="38"/>
    </location>
</feature>
<dbReference type="InterPro" id="IPR003661">
    <property type="entry name" value="HisK_dim/P_dom"/>
</dbReference>
<evidence type="ECO:0000256" key="3">
    <source>
        <dbReference type="ARBA" id="ARBA00022553"/>
    </source>
</evidence>
<evidence type="ECO:0000313" key="10">
    <source>
        <dbReference type="Proteomes" id="UP000254266"/>
    </source>
</evidence>
<dbReference type="Pfam" id="PF00512">
    <property type="entry name" value="HisKA"/>
    <property type="match status" value="1"/>
</dbReference>
<dbReference type="GO" id="GO:0000155">
    <property type="term" value="F:phosphorelay sensor kinase activity"/>
    <property type="evidence" value="ECO:0007669"/>
    <property type="project" value="InterPro"/>
</dbReference>
<evidence type="ECO:0000256" key="5">
    <source>
        <dbReference type="ARBA" id="ARBA00022777"/>
    </source>
</evidence>
<dbReference type="AlphaFoldDB" id="A0A370DI29"/>
<dbReference type="PANTHER" id="PTHR43711">
    <property type="entry name" value="TWO-COMPONENT HISTIDINE KINASE"/>
    <property type="match status" value="1"/>
</dbReference>
<dbReference type="SUPFAM" id="SSF47384">
    <property type="entry name" value="Homodimeric domain of signal transducing histidine kinase"/>
    <property type="match status" value="1"/>
</dbReference>
<dbReference type="InterPro" id="IPR003594">
    <property type="entry name" value="HATPase_dom"/>
</dbReference>
<sequence length="494" mass="55682">MEEMFSGGSKQTLKRNLMLRFVFLLSVLMLMLVIAYYLSSKVIYSMQYNNILLNASAQQKTLIRQYTSEVNQALLGIATNNYQLALSEKHKSDETIKVFEYMLNSLIDGGHVIVQNSDDYGSFISFIPASNVADFKYQNNEEMLEHLSHVKSEWNELKRLSLLSLRSDSDEVSKSPYVIELLNQSSKAVDEMDHVVLLLQSINSDEFKKTNTKLRIIIVLSVFVFLIIVYFVYIKIVIPLDKTIGYLRDTSDTLQLEKQQADKANQAKSEFLSRMSHELRTPLNAILGFAQILELDDKELNDIQRGNIKEILGAGDHLLVLINDVLDLVKIESGELEIAREEVNINKIIKDSLSLIQPLILNSKLKIVNNIIGQNHIVMADYMRLKQVFINILANAVKYNSEYGSILLISEVIDNKSLRIGITDSGKGLCKEDINKLFTPFERLNGTHNVEGTGIGLVISKYLVESMGGSIGVKSVPGNGCTFWVELALSENQD</sequence>
<dbReference type="EMBL" id="QFXC01000007">
    <property type="protein sequence ID" value="RDH84578.1"/>
    <property type="molecule type" value="Genomic_DNA"/>
</dbReference>
<name>A0A370DI29_9GAMM</name>
<evidence type="ECO:0000256" key="7">
    <source>
        <dbReference type="SAM" id="Phobius"/>
    </source>
</evidence>
<gene>
    <name evidence="9" type="ORF">DIZ80_03680</name>
</gene>
<comment type="catalytic activity">
    <reaction evidence="1">
        <text>ATP + protein L-histidine = ADP + protein N-phospho-L-histidine.</text>
        <dbReference type="EC" id="2.7.13.3"/>
    </reaction>
</comment>
<keyword evidence="7" id="KW-0472">Membrane</keyword>
<reference evidence="9 10" key="1">
    <citation type="journal article" date="2018" name="ISME J.">
        <title>Endosymbiont genomes yield clues of tubeworm success.</title>
        <authorList>
            <person name="Li Y."/>
            <person name="Liles M.R."/>
            <person name="Halanych K.M."/>
        </authorList>
    </citation>
    <scope>NUCLEOTIDE SEQUENCE [LARGE SCALE GENOMIC DNA]</scope>
    <source>
        <strain evidence="9">A1464</strain>
    </source>
</reference>
<dbReference type="InterPro" id="IPR004358">
    <property type="entry name" value="Sig_transdc_His_kin-like_C"/>
</dbReference>
<evidence type="ECO:0000256" key="6">
    <source>
        <dbReference type="ARBA" id="ARBA00023012"/>
    </source>
</evidence>
<dbReference type="SMART" id="SM00388">
    <property type="entry name" value="HisKA"/>
    <property type="match status" value="1"/>
</dbReference>
<keyword evidence="10" id="KW-1185">Reference proteome</keyword>
<keyword evidence="4" id="KW-0808">Transferase</keyword>
<organism evidence="9 10">
    <name type="scientific">endosymbiont of Galathealinum brachiosum</name>
    <dbReference type="NCBI Taxonomy" id="2200906"/>
    <lineage>
        <taxon>Bacteria</taxon>
        <taxon>Pseudomonadati</taxon>
        <taxon>Pseudomonadota</taxon>
        <taxon>Gammaproteobacteria</taxon>
        <taxon>sulfur-oxidizing symbionts</taxon>
    </lineage>
</organism>